<dbReference type="OMA" id="HYYHYLY"/>
<proteinExistence type="predicted"/>
<protein>
    <submittedName>
        <fullName evidence="1">Uncharacterized protein</fullName>
    </submittedName>
</protein>
<sequence length="353" mass="41637">MSQNGTVGVEIQNYGTNKQNATIMTQFNIQIYNMINKIKEYMSNTQPVVDALKDLHIYSNDNQFQSQQLISNRLRSFFETQQSKKLFLQSLFEVVQKESVQEGNLQRKFKILLLLHIILSSQVGRSELSKILISKQLNIKTQDPISSKLGVVCQHYYHYLYKLASQTTFINEEVVDGDLLIYFTLSNQCYIGMGMQKLIENVDSFQTNPLLANIIKFIYYDLQDIFIFILKDIKCLIENKEEIKYSREQMLELYKECQVLQKRMLDFYRFNRHFEHFQQIMPPYSLAINQESIGKLLNSQPKMNSLQQIMNLQESHHLEKQQPQTSKSKNSIKFEFKEMKRKQSDSIQFSFSN</sequence>
<dbReference type="EMBL" id="CAJJDP010000049">
    <property type="protein sequence ID" value="CAD8167192.1"/>
    <property type="molecule type" value="Genomic_DNA"/>
</dbReference>
<dbReference type="Proteomes" id="UP000683925">
    <property type="component" value="Unassembled WGS sequence"/>
</dbReference>
<keyword evidence="2" id="KW-1185">Reference proteome</keyword>
<reference evidence="1" key="1">
    <citation type="submission" date="2021-01" db="EMBL/GenBank/DDBJ databases">
        <authorList>
            <consortium name="Genoscope - CEA"/>
            <person name="William W."/>
        </authorList>
    </citation>
    <scope>NUCLEOTIDE SEQUENCE</scope>
</reference>
<dbReference type="AlphaFoldDB" id="A0A8S1UTQ2"/>
<accession>A0A8S1UTQ2</accession>
<dbReference type="OrthoDB" id="297212at2759"/>
<evidence type="ECO:0000313" key="2">
    <source>
        <dbReference type="Proteomes" id="UP000683925"/>
    </source>
</evidence>
<comment type="caution">
    <text evidence="1">The sequence shown here is derived from an EMBL/GenBank/DDBJ whole genome shotgun (WGS) entry which is preliminary data.</text>
</comment>
<evidence type="ECO:0000313" key="1">
    <source>
        <dbReference type="EMBL" id="CAD8167192.1"/>
    </source>
</evidence>
<gene>
    <name evidence="1" type="ORF">POCTA_138.1.T0490244</name>
</gene>
<name>A0A8S1UTQ2_PAROT</name>
<organism evidence="1 2">
    <name type="scientific">Paramecium octaurelia</name>
    <dbReference type="NCBI Taxonomy" id="43137"/>
    <lineage>
        <taxon>Eukaryota</taxon>
        <taxon>Sar</taxon>
        <taxon>Alveolata</taxon>
        <taxon>Ciliophora</taxon>
        <taxon>Intramacronucleata</taxon>
        <taxon>Oligohymenophorea</taxon>
        <taxon>Peniculida</taxon>
        <taxon>Parameciidae</taxon>
        <taxon>Paramecium</taxon>
    </lineage>
</organism>